<reference evidence="3 4" key="1">
    <citation type="submission" date="2017-06" db="EMBL/GenBank/DDBJ databases">
        <authorList>
            <person name="Kim H.J."/>
            <person name="Triplett B.A."/>
        </authorList>
    </citation>
    <scope>NUCLEOTIDE SEQUENCE [LARGE SCALE GENOMIC DNA]</scope>
    <source>
        <strain evidence="3 4">CGMCC 4.2132</strain>
    </source>
</reference>
<evidence type="ECO:0000256" key="1">
    <source>
        <dbReference type="ARBA" id="ARBA00007169"/>
    </source>
</evidence>
<dbReference type="Proteomes" id="UP000198282">
    <property type="component" value="Unassembled WGS sequence"/>
</dbReference>
<evidence type="ECO:0000313" key="4">
    <source>
        <dbReference type="Proteomes" id="UP000198282"/>
    </source>
</evidence>
<organism evidence="3 4">
    <name type="scientific">Streptosporangium subroseum</name>
    <dbReference type="NCBI Taxonomy" id="106412"/>
    <lineage>
        <taxon>Bacteria</taxon>
        <taxon>Bacillati</taxon>
        <taxon>Actinomycetota</taxon>
        <taxon>Actinomycetes</taxon>
        <taxon>Streptosporangiales</taxon>
        <taxon>Streptosporangiaceae</taxon>
        <taxon>Streptosporangium</taxon>
    </lineage>
</organism>
<dbReference type="InterPro" id="IPR029058">
    <property type="entry name" value="AB_hydrolase_fold"/>
</dbReference>
<protein>
    <submittedName>
        <fullName evidence="3">Surfactin synthase thioesterase subunit</fullName>
    </submittedName>
</protein>
<dbReference type="SUPFAM" id="SSF53474">
    <property type="entry name" value="alpha/beta-Hydrolases"/>
    <property type="match status" value="1"/>
</dbReference>
<dbReference type="EMBL" id="FZOD01000024">
    <property type="protein sequence ID" value="SNT10685.1"/>
    <property type="molecule type" value="Genomic_DNA"/>
</dbReference>
<gene>
    <name evidence="3" type="ORF">SAMN05216276_102492</name>
</gene>
<dbReference type="OrthoDB" id="8480037at2"/>
<dbReference type="PANTHER" id="PTHR11487:SF0">
    <property type="entry name" value="S-ACYL FATTY ACID SYNTHASE THIOESTERASE, MEDIUM CHAIN"/>
    <property type="match status" value="1"/>
</dbReference>
<name>A0A239JY42_9ACTN</name>
<dbReference type="Gene3D" id="3.40.50.1820">
    <property type="entry name" value="alpha/beta hydrolase"/>
    <property type="match status" value="1"/>
</dbReference>
<proteinExistence type="inferred from homology"/>
<dbReference type="PANTHER" id="PTHR11487">
    <property type="entry name" value="THIOESTERASE"/>
    <property type="match status" value="1"/>
</dbReference>
<dbReference type="InterPro" id="IPR012223">
    <property type="entry name" value="TEII"/>
</dbReference>
<feature type="domain" description="Thioesterase" evidence="2">
    <location>
        <begin position="23"/>
        <end position="246"/>
    </location>
</feature>
<dbReference type="RefSeq" id="WP_089209576.1">
    <property type="nucleotide sequence ID" value="NZ_FZOD01000024.1"/>
</dbReference>
<comment type="similarity">
    <text evidence="1">Belongs to the thioesterase family.</text>
</comment>
<dbReference type="GO" id="GO:0008610">
    <property type="term" value="P:lipid biosynthetic process"/>
    <property type="evidence" value="ECO:0007669"/>
    <property type="project" value="TreeGrafter"/>
</dbReference>
<accession>A0A239JY42</accession>
<dbReference type="Pfam" id="PF00975">
    <property type="entry name" value="Thioesterase"/>
    <property type="match status" value="1"/>
</dbReference>
<sequence>MSNSADDNLWIRRFHHEPNTRVTLVCFPHAGGSASFFYPVSDAMQSTMQVVALQYPGRQDRREERPLTTIAELADASFAALRPLMDRPLAFFGHSMGATVAFEVAVRMKRELAGAPVTLFASGRRAPSRHRVETVHQLDDEGIVTELKKLSGTDARILGDLELLRMILPAIRSDYTAAELYRYLPGPTLDCPIVALTGESDPKVTLEEAQAWADHTTGGFELRTFGGGHFYLAQHQREVINLISDQLLSLTLQGRI</sequence>
<evidence type="ECO:0000259" key="2">
    <source>
        <dbReference type="Pfam" id="PF00975"/>
    </source>
</evidence>
<dbReference type="AlphaFoldDB" id="A0A239JY42"/>
<evidence type="ECO:0000313" key="3">
    <source>
        <dbReference type="EMBL" id="SNT10685.1"/>
    </source>
</evidence>
<dbReference type="InterPro" id="IPR001031">
    <property type="entry name" value="Thioesterase"/>
</dbReference>
<keyword evidence="4" id="KW-1185">Reference proteome</keyword>